<evidence type="ECO:0008006" key="4">
    <source>
        <dbReference type="Google" id="ProtNLM"/>
    </source>
</evidence>
<keyword evidence="1" id="KW-0812">Transmembrane</keyword>
<dbReference type="EMBL" id="JXQV01000054">
    <property type="protein sequence ID" value="KIP97662.1"/>
    <property type="molecule type" value="Genomic_DNA"/>
</dbReference>
<sequence>MIVLEIMVISATLAATALLFCNQVMVQFLEYRFYRDNGGDFTVDSGIDRLKVDQKIHVRYLNLTNWQRLYIFRPIFIFSVGWMLGFMIWSLL</sequence>
<keyword evidence="1" id="KW-1133">Transmembrane helix</keyword>
<feature type="transmembrane region" description="Helical" evidence="1">
    <location>
        <begin position="6"/>
        <end position="26"/>
    </location>
</feature>
<evidence type="ECO:0000313" key="3">
    <source>
        <dbReference type="Proteomes" id="UP000035017"/>
    </source>
</evidence>
<dbReference type="Proteomes" id="UP000035017">
    <property type="component" value="Unassembled WGS sequence"/>
</dbReference>
<dbReference type="AlphaFoldDB" id="A0A0D0IWR6"/>
<reference evidence="2 3" key="1">
    <citation type="submission" date="2014-12" db="EMBL/GenBank/DDBJ databases">
        <title>16Stimator: statistical estimation of ribosomal gene copy numbers from draft genome assemblies.</title>
        <authorList>
            <person name="Perisin M.A."/>
            <person name="Vetter M."/>
            <person name="Gilbert J.A."/>
            <person name="Bergelson J."/>
        </authorList>
    </citation>
    <scope>NUCLEOTIDE SEQUENCE [LARGE SCALE GENOMIC DNA]</scope>
    <source>
        <strain evidence="2 3">MEJ076</strain>
    </source>
</reference>
<protein>
    <recommendedName>
        <fullName evidence="4">Transmembrane protein</fullName>
    </recommendedName>
</protein>
<comment type="caution">
    <text evidence="2">The sequence shown here is derived from an EMBL/GenBank/DDBJ whole genome shotgun (WGS) entry which is preliminary data.</text>
</comment>
<evidence type="ECO:0000313" key="2">
    <source>
        <dbReference type="EMBL" id="KIP97662.1"/>
    </source>
</evidence>
<accession>A0A0D0IWR6</accession>
<name>A0A0D0IWR6_AGRTU</name>
<keyword evidence="1" id="KW-0472">Membrane</keyword>
<proteinExistence type="predicted"/>
<gene>
    <name evidence="2" type="ORF">RU07_23805</name>
</gene>
<organism evidence="2 3">
    <name type="scientific">Agrobacterium tumefaciens</name>
    <dbReference type="NCBI Taxonomy" id="358"/>
    <lineage>
        <taxon>Bacteria</taxon>
        <taxon>Pseudomonadati</taxon>
        <taxon>Pseudomonadota</taxon>
        <taxon>Alphaproteobacteria</taxon>
        <taxon>Hyphomicrobiales</taxon>
        <taxon>Rhizobiaceae</taxon>
        <taxon>Rhizobium/Agrobacterium group</taxon>
        <taxon>Agrobacterium</taxon>
        <taxon>Agrobacterium tumefaciens complex</taxon>
    </lineage>
</organism>
<feature type="transmembrane region" description="Helical" evidence="1">
    <location>
        <begin position="69"/>
        <end position="91"/>
    </location>
</feature>
<evidence type="ECO:0000256" key="1">
    <source>
        <dbReference type="SAM" id="Phobius"/>
    </source>
</evidence>